<name>A0A194PEM9_PAPXU</name>
<dbReference type="STRING" id="66420.A0A194PEM9"/>
<evidence type="ECO:0000313" key="1">
    <source>
        <dbReference type="EMBL" id="KPI91149.1"/>
    </source>
</evidence>
<dbReference type="AlphaFoldDB" id="A0A194PEM9"/>
<reference evidence="1 2" key="1">
    <citation type="journal article" date="2015" name="Nat. Commun.">
        <title>Outbred genome sequencing and CRISPR/Cas9 gene editing in butterflies.</title>
        <authorList>
            <person name="Li X."/>
            <person name="Fan D."/>
            <person name="Zhang W."/>
            <person name="Liu G."/>
            <person name="Zhang L."/>
            <person name="Zhao L."/>
            <person name="Fang X."/>
            <person name="Chen L."/>
            <person name="Dong Y."/>
            <person name="Chen Y."/>
            <person name="Ding Y."/>
            <person name="Zhao R."/>
            <person name="Feng M."/>
            <person name="Zhu Y."/>
            <person name="Feng Y."/>
            <person name="Jiang X."/>
            <person name="Zhu D."/>
            <person name="Xiang H."/>
            <person name="Feng X."/>
            <person name="Li S."/>
            <person name="Wang J."/>
            <person name="Zhang G."/>
            <person name="Kronforst M.R."/>
            <person name="Wang W."/>
        </authorList>
    </citation>
    <scope>NUCLEOTIDE SEQUENCE [LARGE SCALE GENOMIC DNA]</scope>
    <source>
        <strain evidence="1">Ya'a_city_454_Px</strain>
        <tissue evidence="1">Whole body</tissue>
    </source>
</reference>
<dbReference type="EMBL" id="KQ459606">
    <property type="protein sequence ID" value="KPI91149.1"/>
    <property type="molecule type" value="Genomic_DNA"/>
</dbReference>
<keyword evidence="2" id="KW-1185">Reference proteome</keyword>
<evidence type="ECO:0000313" key="2">
    <source>
        <dbReference type="Proteomes" id="UP000053268"/>
    </source>
</evidence>
<organism evidence="1 2">
    <name type="scientific">Papilio xuthus</name>
    <name type="common">Asian swallowtail butterfly</name>
    <dbReference type="NCBI Taxonomy" id="66420"/>
    <lineage>
        <taxon>Eukaryota</taxon>
        <taxon>Metazoa</taxon>
        <taxon>Ecdysozoa</taxon>
        <taxon>Arthropoda</taxon>
        <taxon>Hexapoda</taxon>
        <taxon>Insecta</taxon>
        <taxon>Pterygota</taxon>
        <taxon>Neoptera</taxon>
        <taxon>Endopterygota</taxon>
        <taxon>Lepidoptera</taxon>
        <taxon>Glossata</taxon>
        <taxon>Ditrysia</taxon>
        <taxon>Papilionoidea</taxon>
        <taxon>Papilionidae</taxon>
        <taxon>Papilioninae</taxon>
        <taxon>Papilio</taxon>
    </lineage>
</organism>
<proteinExistence type="predicted"/>
<protein>
    <submittedName>
        <fullName evidence="1">Uncharacterized protein</fullName>
    </submittedName>
</protein>
<accession>A0A194PEM9</accession>
<sequence length="61" mass="7087">MKGHFGAKDSILLFDPEVAIQIYRSENTMPIRIGFFAAQHYKHVIKKEKGEERTYSGLIFE</sequence>
<dbReference type="Proteomes" id="UP000053268">
    <property type="component" value="Unassembled WGS sequence"/>
</dbReference>
<gene>
    <name evidence="1" type="ORF">RR46_14653</name>
</gene>